<evidence type="ECO:0000313" key="3">
    <source>
        <dbReference type="Proteomes" id="UP000011626"/>
    </source>
</evidence>
<protein>
    <submittedName>
        <fullName evidence="2">VanZ family protein</fullName>
    </submittedName>
</protein>
<accession>M0CKD5</accession>
<gene>
    <name evidence="2" type="ORF">C475_15558</name>
</gene>
<evidence type="ECO:0000256" key="1">
    <source>
        <dbReference type="SAM" id="Phobius"/>
    </source>
</evidence>
<dbReference type="EMBL" id="AOIU01000033">
    <property type="protein sequence ID" value="ELZ23701.1"/>
    <property type="molecule type" value="Genomic_DNA"/>
</dbReference>
<feature type="transmembrane region" description="Helical" evidence="1">
    <location>
        <begin position="53"/>
        <end position="75"/>
    </location>
</feature>
<keyword evidence="3" id="KW-1185">Reference proteome</keyword>
<dbReference type="STRING" id="797114.C475_15558"/>
<name>M0CKD5_9EURY</name>
<dbReference type="PANTHER" id="PTHR28008:SF1">
    <property type="entry name" value="DOMAIN PROTEIN, PUTATIVE (AFU_ORTHOLOGUE AFUA_3G10980)-RELATED"/>
    <property type="match status" value="1"/>
</dbReference>
<evidence type="ECO:0000313" key="2">
    <source>
        <dbReference type="EMBL" id="ELZ23701.1"/>
    </source>
</evidence>
<dbReference type="PANTHER" id="PTHR28008">
    <property type="entry name" value="DOMAIN PROTEIN, PUTATIVE (AFU_ORTHOLOGUE AFUA_3G10980)-RELATED"/>
    <property type="match status" value="1"/>
</dbReference>
<proteinExistence type="predicted"/>
<keyword evidence="1" id="KW-0472">Membrane</keyword>
<organism evidence="2 3">
    <name type="scientific">Halosimplex carlsbadense 2-9-1</name>
    <dbReference type="NCBI Taxonomy" id="797114"/>
    <lineage>
        <taxon>Archaea</taxon>
        <taxon>Methanobacteriati</taxon>
        <taxon>Methanobacteriota</taxon>
        <taxon>Stenosarchaea group</taxon>
        <taxon>Halobacteria</taxon>
        <taxon>Halobacteriales</taxon>
        <taxon>Haloarculaceae</taxon>
        <taxon>Halosimplex</taxon>
    </lineage>
</organism>
<dbReference type="Proteomes" id="UP000011626">
    <property type="component" value="Unassembled WGS sequence"/>
</dbReference>
<reference evidence="2 3" key="1">
    <citation type="journal article" date="2014" name="PLoS Genet.">
        <title>Phylogenetically driven sequencing of extremely halophilic archaea reveals strategies for static and dynamic osmo-response.</title>
        <authorList>
            <person name="Becker E.A."/>
            <person name="Seitzer P.M."/>
            <person name="Tritt A."/>
            <person name="Larsen D."/>
            <person name="Krusor M."/>
            <person name="Yao A.I."/>
            <person name="Wu D."/>
            <person name="Madern D."/>
            <person name="Eisen J.A."/>
            <person name="Darling A.E."/>
            <person name="Facciotti M.T."/>
        </authorList>
    </citation>
    <scope>NUCLEOTIDE SEQUENCE [LARGE SCALE GENOMIC DNA]</scope>
    <source>
        <strain evidence="2 3">2-9-1</strain>
    </source>
</reference>
<comment type="caution">
    <text evidence="2">The sequence shown here is derived from an EMBL/GenBank/DDBJ whole genome shotgun (WGS) entry which is preliminary data.</text>
</comment>
<dbReference type="eggNOG" id="arCOG03232">
    <property type="taxonomic scope" value="Archaea"/>
</dbReference>
<dbReference type="AlphaFoldDB" id="M0CKD5"/>
<sequence length="94" mass="10491">MHFVAYAGVALSLAYATATWRDRPYRRATLVLGGAIGVGIAVELLQGMISYRYFGWGDLMANCLGAALVALWFPIERRIEYIRARRLVSDVLPE</sequence>
<dbReference type="NCBIfam" id="NF037970">
    <property type="entry name" value="vanZ_1"/>
    <property type="match status" value="1"/>
</dbReference>
<keyword evidence="1" id="KW-0812">Transmembrane</keyword>
<keyword evidence="1" id="KW-1133">Transmembrane helix</keyword>